<dbReference type="AlphaFoldDB" id="A0A7I9WBD7"/>
<dbReference type="Gene3D" id="2.30.110.10">
    <property type="entry name" value="Electron Transport, Fmn-binding Protein, Chain A"/>
    <property type="match status" value="1"/>
</dbReference>
<accession>A0A7I9WBD7</accession>
<comment type="caution">
    <text evidence="1">The sequence shown here is derived from an EMBL/GenBank/DDBJ whole genome shotgun (WGS) entry which is preliminary data.</text>
</comment>
<organism evidence="1 2">
    <name type="scientific">Mycolicibacterium agri</name>
    <name type="common">Mycobacterium agri</name>
    <dbReference type="NCBI Taxonomy" id="36811"/>
    <lineage>
        <taxon>Bacteria</taxon>
        <taxon>Bacillati</taxon>
        <taxon>Actinomycetota</taxon>
        <taxon>Actinomycetes</taxon>
        <taxon>Mycobacteriales</taxon>
        <taxon>Mycobacteriaceae</taxon>
        <taxon>Mycolicibacterium</taxon>
    </lineage>
</organism>
<dbReference type="InterPro" id="IPR004378">
    <property type="entry name" value="F420H2_quin_Rdtase"/>
</dbReference>
<reference evidence="1 2" key="1">
    <citation type="journal article" date="2019" name="Emerg. Microbes Infect.">
        <title>Comprehensive subspecies identification of 175 nontuberculous mycobacteria species based on 7547 genomic profiles.</title>
        <authorList>
            <person name="Matsumoto Y."/>
            <person name="Kinjo T."/>
            <person name="Motooka D."/>
            <person name="Nabeya D."/>
            <person name="Jung N."/>
            <person name="Uechi K."/>
            <person name="Horii T."/>
            <person name="Iida T."/>
            <person name="Fujita J."/>
            <person name="Nakamura S."/>
        </authorList>
    </citation>
    <scope>NUCLEOTIDE SEQUENCE [LARGE SCALE GENOMIC DNA]</scope>
    <source>
        <strain evidence="1 2">JCM 6377</strain>
    </source>
</reference>
<dbReference type="RefSeq" id="WP_234816281.1">
    <property type="nucleotide sequence ID" value="NZ_BLKS01000003.1"/>
</dbReference>
<dbReference type="EMBL" id="BLKS01000003">
    <property type="protein sequence ID" value="GFG55033.1"/>
    <property type="molecule type" value="Genomic_DNA"/>
</dbReference>
<dbReference type="Proteomes" id="UP000465302">
    <property type="component" value="Unassembled WGS sequence"/>
</dbReference>
<dbReference type="NCBIfam" id="TIGR00026">
    <property type="entry name" value="hi_GC_TIGR00026"/>
    <property type="match status" value="1"/>
</dbReference>
<proteinExistence type="predicted"/>
<gene>
    <name evidence="1" type="ORF">MAGR_64740</name>
</gene>
<dbReference type="GO" id="GO:0016491">
    <property type="term" value="F:oxidoreductase activity"/>
    <property type="evidence" value="ECO:0007669"/>
    <property type="project" value="InterPro"/>
</dbReference>
<evidence type="ECO:0000313" key="2">
    <source>
        <dbReference type="Proteomes" id="UP000465302"/>
    </source>
</evidence>
<dbReference type="InterPro" id="IPR012349">
    <property type="entry name" value="Split_barrel_FMN-bd"/>
</dbReference>
<protein>
    <recommendedName>
        <fullName evidence="3">Nitroreductase</fullName>
    </recommendedName>
</protein>
<name>A0A7I9WBD7_MYCAG</name>
<dbReference type="Pfam" id="PF04075">
    <property type="entry name" value="F420H2_quin_red"/>
    <property type="match status" value="1"/>
</dbReference>
<sequence>MSRISELLARLLQNRAVVRAPIWLYRLRLGFLMGHRLLLLEHIGRKTGARRYAVLEVVERPAPDEYVIVSGFGERAQWYRNVVANPHVRVSVGFDRDVPAVATPMDREAAKATLDNYAQNHPQAWARIEPTLAAALQTPELDLPMLTLSLTRR</sequence>
<evidence type="ECO:0000313" key="1">
    <source>
        <dbReference type="EMBL" id="GFG55033.1"/>
    </source>
</evidence>
<evidence type="ECO:0008006" key="3">
    <source>
        <dbReference type="Google" id="ProtNLM"/>
    </source>
</evidence>